<evidence type="ECO:0000256" key="1">
    <source>
        <dbReference type="ARBA" id="ARBA00004123"/>
    </source>
</evidence>
<dbReference type="Proteomes" id="UP000695022">
    <property type="component" value="Unplaced"/>
</dbReference>
<organism evidence="4 5">
    <name type="scientific">Priapulus caudatus</name>
    <name type="common">Priapulid worm</name>
    <dbReference type="NCBI Taxonomy" id="37621"/>
    <lineage>
        <taxon>Eukaryota</taxon>
        <taxon>Metazoa</taxon>
        <taxon>Ecdysozoa</taxon>
        <taxon>Scalidophora</taxon>
        <taxon>Priapulida</taxon>
        <taxon>Priapulimorpha</taxon>
        <taxon>Priapulimorphida</taxon>
        <taxon>Priapulidae</taxon>
        <taxon>Priapulus</taxon>
    </lineage>
</organism>
<dbReference type="GeneID" id="106805014"/>
<keyword evidence="2" id="KW-0539">Nucleus</keyword>
<dbReference type="InterPro" id="IPR003888">
    <property type="entry name" value="FYrich_N"/>
</dbReference>
<dbReference type="Pfam" id="PF05965">
    <property type="entry name" value="FYRC"/>
    <property type="match status" value="1"/>
</dbReference>
<evidence type="ECO:0000313" key="5">
    <source>
        <dbReference type="RefSeq" id="XP_014661965.1"/>
    </source>
</evidence>
<evidence type="ECO:0000256" key="2">
    <source>
        <dbReference type="ARBA" id="ARBA00023242"/>
    </source>
</evidence>
<dbReference type="PANTHER" id="PTHR22715">
    <property type="entry name" value="TRANSFORMING GROWTH FACTOR BETA REGULATED GENE 1"/>
    <property type="match status" value="1"/>
</dbReference>
<dbReference type="SMART" id="SM00542">
    <property type="entry name" value="FYRC"/>
    <property type="match status" value="1"/>
</dbReference>
<reference evidence="5" key="1">
    <citation type="submission" date="2025-08" db="UniProtKB">
        <authorList>
            <consortium name="RefSeq"/>
        </authorList>
    </citation>
    <scope>IDENTIFICATION</scope>
</reference>
<dbReference type="PANTHER" id="PTHR22715:SF0">
    <property type="entry name" value="TRANSFORMING GROWTH FACTOR BETA REGULATOR 1"/>
    <property type="match status" value="1"/>
</dbReference>
<protein>
    <submittedName>
        <fullName evidence="5">Transforming growth factor beta regulator 1-like isoform X1</fullName>
    </submittedName>
</protein>
<evidence type="ECO:0000256" key="3">
    <source>
        <dbReference type="SAM" id="Coils"/>
    </source>
</evidence>
<dbReference type="SMART" id="SM00541">
    <property type="entry name" value="FYRN"/>
    <property type="match status" value="1"/>
</dbReference>
<evidence type="ECO:0000313" key="4">
    <source>
        <dbReference type="Proteomes" id="UP000695022"/>
    </source>
</evidence>
<sequence length="407" mass="45128">MSMSDGVTLTTTNSPTYQRNDISLSRNASGNLVWLDAVKHFLRNLSKPAFLSTIRSHLVGQGHLPSAVTPETLAGLLVQETKKPGSLLKVLPGLLFTVVPSPASAMQASNERYRHRYKKLRKLVREMTFVNAAVCDEIVRMEEQIQKARDERSFLLRKLLQYQTVNELASLVSQAQAALVSPSQVPPGGSTGLVSSGSLAKEKKKHSLVDDIGKKKGTSKSKKHKREATAKKFFVQQIPLDDVGRPLFPIVVDGLTVHSLGEIVHDRQAFHTEQHIYPVGFCSSRTFDDVKNLGRKCLYTCKILDGGEVPRFEIVPESSPETLVMGFTAQGCLNELLRIINASRKEDQLEFSGQGEDFFGFAHPTIQNLIQSCPGARKCSSYKWTKFKVCKFGRDPGQTIAEDSQQK</sequence>
<dbReference type="PROSITE" id="PS51542">
    <property type="entry name" value="FYRN"/>
    <property type="match status" value="1"/>
</dbReference>
<keyword evidence="3" id="KW-0175">Coiled coil</keyword>
<proteinExistence type="predicted"/>
<dbReference type="Gene3D" id="3.30.160.360">
    <property type="match status" value="1"/>
</dbReference>
<accession>A0ABM1DPU4</accession>
<dbReference type="PROSITE" id="PS51543">
    <property type="entry name" value="FYRC"/>
    <property type="match status" value="1"/>
</dbReference>
<feature type="coiled-coil region" evidence="3">
    <location>
        <begin position="131"/>
        <end position="158"/>
    </location>
</feature>
<dbReference type="InterPro" id="IPR003889">
    <property type="entry name" value="FYrich_C"/>
</dbReference>
<name>A0ABM1DPU4_PRICU</name>
<dbReference type="Pfam" id="PF05964">
    <property type="entry name" value="FYRN"/>
    <property type="match status" value="1"/>
</dbReference>
<comment type="subcellular location">
    <subcellularLocation>
        <location evidence="1">Nucleus</location>
    </subcellularLocation>
</comment>
<keyword evidence="4" id="KW-1185">Reference proteome</keyword>
<dbReference type="InterPro" id="IPR040092">
    <property type="entry name" value="TBRG1"/>
</dbReference>
<dbReference type="RefSeq" id="XP_014661965.1">
    <property type="nucleotide sequence ID" value="XM_014806479.1"/>
</dbReference>
<gene>
    <name evidence="5" type="primary">LOC106805014</name>
</gene>